<keyword evidence="2" id="KW-0808">Transferase</keyword>
<comment type="cofactor">
    <cofactor evidence="1">
        <name>pyridoxal 5'-phosphate</name>
        <dbReference type="ChEBI" id="CHEBI:597326"/>
    </cofactor>
</comment>
<evidence type="ECO:0000259" key="3">
    <source>
        <dbReference type="Pfam" id="PF00155"/>
    </source>
</evidence>
<name>A0A7C5HJC1_9CHLB</name>
<dbReference type="GO" id="GO:0030170">
    <property type="term" value="F:pyridoxal phosphate binding"/>
    <property type="evidence" value="ECO:0007669"/>
    <property type="project" value="InterPro"/>
</dbReference>
<sequence>MFGDNVDVNPQPVEKAKNIFKKCVDFTLADDIKAEGLYPFFHPIDDTEGPVVSFGSRKLVMAGSNNYLGLTSEPSVKQASIDAINQYGTSCSGSRYMTGTVRLHIELEEQLADFFEKERCLLFSTGYQTGQGIIPTIVQRGEYIVSDRDNHASLVAASVMAQGGGANLMRYKHNDMADLERALKTIPDSAGRMIISDGVFSVSGEIVDLPGLVTLAKKYNARIVIDDAHAVGVIGKGGRGTPSEFGLVSEVDLIMGTFSKTFGSLGGYVVGDDTVINYIKHHAASLIFSASPTPASVAAVLATLKIIREQPQLTKRLIANTDYVRQGLLKAGFTLMPSRTAIVTVLIADQMKTLHFWKRLYDAGVYVNAFIRPGVMPGHEALRTSFMATHEKEHLDKVITEFSTIGRELGII</sequence>
<evidence type="ECO:0000313" key="4">
    <source>
        <dbReference type="EMBL" id="HHE32082.1"/>
    </source>
</evidence>
<keyword evidence="4" id="KW-0032">Aminotransferase</keyword>
<reference evidence="4" key="1">
    <citation type="journal article" date="2020" name="mSystems">
        <title>Genome- and Community-Level Interaction Insights into Carbon Utilization and Element Cycling Functions of Hydrothermarchaeota in Hydrothermal Sediment.</title>
        <authorList>
            <person name="Zhou Z."/>
            <person name="Liu Y."/>
            <person name="Xu W."/>
            <person name="Pan J."/>
            <person name="Luo Z.H."/>
            <person name="Li M."/>
        </authorList>
    </citation>
    <scope>NUCLEOTIDE SEQUENCE [LARGE SCALE GENOMIC DNA]</scope>
    <source>
        <strain evidence="4">HyVt-633</strain>
    </source>
</reference>
<protein>
    <submittedName>
        <fullName evidence="4">Pyridoxal phosphate-dependent aminotransferase family protein</fullName>
    </submittedName>
</protein>
<comment type="caution">
    <text evidence="4">The sequence shown here is derived from an EMBL/GenBank/DDBJ whole genome shotgun (WGS) entry which is preliminary data.</text>
</comment>
<dbReference type="Proteomes" id="UP000886058">
    <property type="component" value="Unassembled WGS sequence"/>
</dbReference>
<dbReference type="Gene3D" id="3.90.1150.10">
    <property type="entry name" value="Aspartate Aminotransferase, domain 1"/>
    <property type="match status" value="1"/>
</dbReference>
<dbReference type="InterPro" id="IPR004839">
    <property type="entry name" value="Aminotransferase_I/II_large"/>
</dbReference>
<dbReference type="Pfam" id="PF00155">
    <property type="entry name" value="Aminotran_1_2"/>
    <property type="match status" value="1"/>
</dbReference>
<dbReference type="InterPro" id="IPR015421">
    <property type="entry name" value="PyrdxlP-dep_Trfase_major"/>
</dbReference>
<dbReference type="GO" id="GO:0008483">
    <property type="term" value="F:transaminase activity"/>
    <property type="evidence" value="ECO:0007669"/>
    <property type="project" value="UniProtKB-KW"/>
</dbReference>
<evidence type="ECO:0000256" key="1">
    <source>
        <dbReference type="ARBA" id="ARBA00001933"/>
    </source>
</evidence>
<dbReference type="InterPro" id="IPR015424">
    <property type="entry name" value="PyrdxlP-dep_Trfase"/>
</dbReference>
<gene>
    <name evidence="4" type="ORF">ENL07_05500</name>
</gene>
<feature type="domain" description="Aminotransferase class I/classII large" evidence="3">
    <location>
        <begin position="63"/>
        <end position="400"/>
    </location>
</feature>
<dbReference type="SUPFAM" id="SSF53383">
    <property type="entry name" value="PLP-dependent transferases"/>
    <property type="match status" value="1"/>
</dbReference>
<dbReference type="InterPro" id="IPR015422">
    <property type="entry name" value="PyrdxlP-dep_Trfase_small"/>
</dbReference>
<dbReference type="InterPro" id="IPR050087">
    <property type="entry name" value="AON_synthase_class-II"/>
</dbReference>
<dbReference type="AlphaFoldDB" id="A0A7C5HJC1"/>
<dbReference type="Gene3D" id="3.40.640.10">
    <property type="entry name" value="Type I PLP-dependent aspartate aminotransferase-like (Major domain)"/>
    <property type="match status" value="1"/>
</dbReference>
<dbReference type="PANTHER" id="PTHR13693:SF3">
    <property type="entry name" value="LD36009P"/>
    <property type="match status" value="1"/>
</dbReference>
<dbReference type="PANTHER" id="PTHR13693">
    <property type="entry name" value="CLASS II AMINOTRANSFERASE/8-AMINO-7-OXONONANOATE SYNTHASE"/>
    <property type="match status" value="1"/>
</dbReference>
<accession>A0A7C5HJC1</accession>
<evidence type="ECO:0000256" key="2">
    <source>
        <dbReference type="ARBA" id="ARBA00022679"/>
    </source>
</evidence>
<organism evidence="4">
    <name type="scientific">Chlorobaculum parvum</name>
    <dbReference type="NCBI Taxonomy" id="274539"/>
    <lineage>
        <taxon>Bacteria</taxon>
        <taxon>Pseudomonadati</taxon>
        <taxon>Chlorobiota</taxon>
        <taxon>Chlorobiia</taxon>
        <taxon>Chlorobiales</taxon>
        <taxon>Chlorobiaceae</taxon>
        <taxon>Chlorobaculum</taxon>
    </lineage>
</organism>
<proteinExistence type="predicted"/>
<dbReference type="EMBL" id="DRSQ01000117">
    <property type="protein sequence ID" value="HHE32082.1"/>
    <property type="molecule type" value="Genomic_DNA"/>
</dbReference>